<dbReference type="InterPro" id="IPR031360">
    <property type="entry name" value="TrpP"/>
</dbReference>
<protein>
    <submittedName>
        <fullName evidence="2">Putative tryptophan transport protein</fullName>
    </submittedName>
</protein>
<comment type="caution">
    <text evidence="2">The sequence shown here is derived from an EMBL/GenBank/DDBJ whole genome shotgun (WGS) entry which is preliminary data.</text>
</comment>
<evidence type="ECO:0000313" key="3">
    <source>
        <dbReference type="Proteomes" id="UP000028875"/>
    </source>
</evidence>
<dbReference type="Proteomes" id="UP000028875">
    <property type="component" value="Unassembled WGS sequence"/>
</dbReference>
<keyword evidence="1" id="KW-1133">Transmembrane helix</keyword>
<name>A0A024QER6_9BACI</name>
<reference evidence="2 3" key="1">
    <citation type="submission" date="2014-03" db="EMBL/GenBank/DDBJ databases">
        <authorList>
            <person name="Urmite Genomes U."/>
        </authorList>
    </citation>
    <scope>NUCLEOTIDE SEQUENCE [LARGE SCALE GENOMIC DNA]</scope>
    <source>
        <strain evidence="2 3">Vm-5</strain>
    </source>
</reference>
<accession>A0A024QER6</accession>
<dbReference type="eggNOG" id="ENOG5030CBM">
    <property type="taxonomic scope" value="Bacteria"/>
</dbReference>
<feature type="transmembrane region" description="Helical" evidence="1">
    <location>
        <begin position="37"/>
        <end position="65"/>
    </location>
</feature>
<evidence type="ECO:0000313" key="2">
    <source>
        <dbReference type="EMBL" id="CDQ40710.1"/>
    </source>
</evidence>
<keyword evidence="3" id="KW-1185">Reference proteome</keyword>
<organism evidence="2 3">
    <name type="scientific">Virgibacillus massiliensis</name>
    <dbReference type="NCBI Taxonomy" id="1462526"/>
    <lineage>
        <taxon>Bacteria</taxon>
        <taxon>Bacillati</taxon>
        <taxon>Bacillota</taxon>
        <taxon>Bacilli</taxon>
        <taxon>Bacillales</taxon>
        <taxon>Bacillaceae</taxon>
        <taxon>Virgibacillus</taxon>
    </lineage>
</organism>
<sequence length="76" mass="7998">MNTRILIILSLLVGIGAVLHAVVPPVLFGVKPDMLLAMMFLGILLFPKIKYVAILSIATGVVSALTTTAPGDKLLI</sequence>
<evidence type="ECO:0000256" key="1">
    <source>
        <dbReference type="SAM" id="Phobius"/>
    </source>
</evidence>
<dbReference type="Pfam" id="PF17099">
    <property type="entry name" value="TrpP"/>
    <property type="match status" value="1"/>
</dbReference>
<reference evidence="3" key="2">
    <citation type="submission" date="2014-05" db="EMBL/GenBank/DDBJ databases">
        <title>Draft genome sequence of Virgibacillus massiliensis Vm-5.</title>
        <authorList>
            <person name="Khelaifia S."/>
            <person name="Croce O."/>
            <person name="Lagier J.C."/>
            <person name="Raoult D."/>
        </authorList>
    </citation>
    <scope>NUCLEOTIDE SEQUENCE [LARGE SCALE GENOMIC DNA]</scope>
    <source>
        <strain evidence="3">Vm-5</strain>
    </source>
</reference>
<dbReference type="AlphaFoldDB" id="A0A024QER6"/>
<proteinExistence type="predicted"/>
<dbReference type="STRING" id="1462526.BN990_03037"/>
<keyword evidence="1" id="KW-0812">Transmembrane</keyword>
<dbReference type="EMBL" id="CCDP010000002">
    <property type="protein sequence ID" value="CDQ40710.1"/>
    <property type="molecule type" value="Genomic_DNA"/>
</dbReference>
<gene>
    <name evidence="2" type="primary">trpP_1</name>
    <name evidence="2" type="ORF">BN990_03037</name>
</gene>
<keyword evidence="1" id="KW-0472">Membrane</keyword>